<evidence type="ECO:0000313" key="2">
    <source>
        <dbReference type="EMBL" id="SCV68954.1"/>
    </source>
</evidence>
<dbReference type="EMBL" id="FMSP01000004">
    <property type="protein sequence ID" value="SCV68954.1"/>
    <property type="molecule type" value="Genomic_DNA"/>
</dbReference>
<feature type="transmembrane region" description="Helical" evidence="1">
    <location>
        <begin position="78"/>
        <end position="106"/>
    </location>
</feature>
<evidence type="ECO:0000313" key="3">
    <source>
        <dbReference type="Proteomes" id="UP000198372"/>
    </source>
</evidence>
<feature type="transmembrane region" description="Helical" evidence="1">
    <location>
        <begin position="12"/>
        <end position="32"/>
    </location>
</feature>
<dbReference type="OrthoDB" id="2117453at2759"/>
<name>A0A238FAP4_9BASI</name>
<feature type="transmembrane region" description="Helical" evidence="1">
    <location>
        <begin position="126"/>
        <end position="150"/>
    </location>
</feature>
<protein>
    <submittedName>
        <fullName evidence="2">BQ2448_1974 protein</fullName>
    </submittedName>
</protein>
<dbReference type="AlphaFoldDB" id="A0A238FAP4"/>
<keyword evidence="1" id="KW-1133">Transmembrane helix</keyword>
<keyword evidence="1" id="KW-0472">Membrane</keyword>
<reference evidence="3" key="1">
    <citation type="submission" date="2016-09" db="EMBL/GenBank/DDBJ databases">
        <authorList>
            <person name="Jeantristanb JTB J.-T."/>
            <person name="Ricardo R."/>
        </authorList>
    </citation>
    <scope>NUCLEOTIDE SEQUENCE [LARGE SCALE GENOMIC DNA]</scope>
</reference>
<organism evidence="2 3">
    <name type="scientific">Microbotryum intermedium</name>
    <dbReference type="NCBI Taxonomy" id="269621"/>
    <lineage>
        <taxon>Eukaryota</taxon>
        <taxon>Fungi</taxon>
        <taxon>Dikarya</taxon>
        <taxon>Basidiomycota</taxon>
        <taxon>Pucciniomycotina</taxon>
        <taxon>Microbotryomycetes</taxon>
        <taxon>Microbotryales</taxon>
        <taxon>Microbotryaceae</taxon>
        <taxon>Microbotryum</taxon>
    </lineage>
</organism>
<dbReference type="Proteomes" id="UP000198372">
    <property type="component" value="Unassembled WGS sequence"/>
</dbReference>
<gene>
    <name evidence="2" type="ORF">BQ2448_1974</name>
</gene>
<evidence type="ECO:0000256" key="1">
    <source>
        <dbReference type="SAM" id="Phobius"/>
    </source>
</evidence>
<keyword evidence="1" id="KW-0812">Transmembrane</keyword>
<sequence length="166" mass="17755">MVSERTVKLVHAPLLGLITLIGIVSLAMSASLVAHYNSRGYPNVSYRDRIRIILAGSIWSLFVTILLVVGVSVKPDNVLFGIFAHIIGLAIAFILLLIGVSSLTALTDKISCSGVENFSRCKVVKGLVGVTWTQTLLLFIALVFVFALGVKARSGAGMRRSTLVDA</sequence>
<accession>A0A238FAP4</accession>
<keyword evidence="3" id="KW-1185">Reference proteome</keyword>
<proteinExistence type="predicted"/>
<feature type="transmembrane region" description="Helical" evidence="1">
    <location>
        <begin position="52"/>
        <end position="71"/>
    </location>
</feature>